<dbReference type="Gene3D" id="1.20.1280.50">
    <property type="match status" value="1"/>
</dbReference>
<dbReference type="InterPro" id="IPR036047">
    <property type="entry name" value="F-box-like_dom_sf"/>
</dbReference>
<dbReference type="Pfam" id="PF12937">
    <property type="entry name" value="F-box-like"/>
    <property type="match status" value="1"/>
</dbReference>
<feature type="domain" description="F-box" evidence="1">
    <location>
        <begin position="20"/>
        <end position="60"/>
    </location>
</feature>
<evidence type="ECO:0000313" key="2">
    <source>
        <dbReference type="EMBL" id="PKS05202.1"/>
    </source>
</evidence>
<dbReference type="EMBL" id="NLAX01001623">
    <property type="protein sequence ID" value="PKS05202.1"/>
    <property type="molecule type" value="Genomic_DNA"/>
</dbReference>
<dbReference type="Proteomes" id="UP000233524">
    <property type="component" value="Unassembled WGS sequence"/>
</dbReference>
<dbReference type="VEuPathDB" id="FungiDB:jhhlp_008570"/>
<dbReference type="SUPFAM" id="SSF81383">
    <property type="entry name" value="F-box domain"/>
    <property type="match status" value="1"/>
</dbReference>
<dbReference type="CDD" id="cd09917">
    <property type="entry name" value="F-box_SF"/>
    <property type="match status" value="1"/>
</dbReference>
<organism evidence="2 3">
    <name type="scientific">Lomentospora prolificans</name>
    <dbReference type="NCBI Taxonomy" id="41688"/>
    <lineage>
        <taxon>Eukaryota</taxon>
        <taxon>Fungi</taxon>
        <taxon>Dikarya</taxon>
        <taxon>Ascomycota</taxon>
        <taxon>Pezizomycotina</taxon>
        <taxon>Sordariomycetes</taxon>
        <taxon>Hypocreomycetidae</taxon>
        <taxon>Microascales</taxon>
        <taxon>Microascaceae</taxon>
        <taxon>Lomentospora</taxon>
    </lineage>
</organism>
<dbReference type="SMART" id="SM00256">
    <property type="entry name" value="FBOX"/>
    <property type="match status" value="1"/>
</dbReference>
<reference evidence="2 3" key="1">
    <citation type="journal article" date="2017" name="G3 (Bethesda)">
        <title>First Draft Genome Sequence of the Pathogenic Fungus Lomentospora prolificans (Formerly Scedosporium prolificans).</title>
        <authorList>
            <person name="Luo R."/>
            <person name="Zimin A."/>
            <person name="Workman R."/>
            <person name="Fan Y."/>
            <person name="Pertea G."/>
            <person name="Grossman N."/>
            <person name="Wear M.P."/>
            <person name="Jia B."/>
            <person name="Miller H."/>
            <person name="Casadevall A."/>
            <person name="Timp W."/>
            <person name="Zhang S.X."/>
            <person name="Salzberg S.L."/>
        </authorList>
    </citation>
    <scope>NUCLEOTIDE SEQUENCE [LARGE SCALE GENOMIC DNA]</scope>
    <source>
        <strain evidence="2 3">JHH-5317</strain>
    </source>
</reference>
<evidence type="ECO:0000313" key="3">
    <source>
        <dbReference type="Proteomes" id="UP000233524"/>
    </source>
</evidence>
<dbReference type="STRING" id="41688.A0A2N3MYE9"/>
<sequence length="568" mass="64645">MDSTPADPQHKPEPVGPGHLPVEVLLEIASDLALEDFLACAQVSRQWHAAWTQPPVAAALCRNFFPTLLKPHTFAAFQRACRRFFRRRHGKHTAVVDLSWSDWKAGLPCHFELDPELHPDGRCPDRERDEPFIMAYGEGNIVWNDTLQLIFIDNLYTRKRKVLRGADWDFTTFETNPQMCAVGKSLLVTEVGSIGYQPGGGYDMLVKVAILNLSRRFFYHLGTNVGVKHVFKKSSEYDLEGWLSIRTWGEKAFIATGPSSIHVFSHDGASISVTHVIDPHGSMPPELHGFARTDDSPPPNQYLPNFLPNPYDPGGVFIVLAGSILESEPDNTQFLVREFSGATHIATYACDVSETMRSVMESVLGQDSEFIESELEEARSRVREVNYDWAEKDEWPGTYGGDEGVHEVFRFVFRAHETSLPGEGPRMDWELHHQVSVTFSTTTKQWGVQRAFIDDGGDVIGDGINEWIPRTSMLRNQQLLRIFYDSYEHIDSRPIVTTQDVDAGGWKRTRRVLGKRDDLYPMNHENKVWSHRSERNIHLGLCHDEDFTVLWDMVQGDCVVFDFREPEE</sequence>
<dbReference type="InParanoid" id="A0A2N3MYE9"/>
<name>A0A2N3MYE9_9PEZI</name>
<accession>A0A2N3MYE9</accession>
<gene>
    <name evidence="2" type="ORF">jhhlp_008570</name>
</gene>
<dbReference type="OrthoDB" id="5295250at2759"/>
<proteinExistence type="predicted"/>
<dbReference type="InterPro" id="IPR001810">
    <property type="entry name" value="F-box_dom"/>
</dbReference>
<protein>
    <recommendedName>
        <fullName evidence="1">F-box domain-containing protein</fullName>
    </recommendedName>
</protein>
<keyword evidence="3" id="KW-1185">Reference proteome</keyword>
<evidence type="ECO:0000259" key="1">
    <source>
        <dbReference type="SMART" id="SM00256"/>
    </source>
</evidence>
<comment type="caution">
    <text evidence="2">The sequence shown here is derived from an EMBL/GenBank/DDBJ whole genome shotgun (WGS) entry which is preliminary data.</text>
</comment>
<dbReference type="AlphaFoldDB" id="A0A2N3MYE9"/>